<dbReference type="RefSeq" id="WP_027291472.1">
    <property type="nucleotide sequence ID" value="NZ_CANTWR010000032.1"/>
</dbReference>
<dbReference type="Pfam" id="PF10988">
    <property type="entry name" value="DUF2807"/>
    <property type="match status" value="1"/>
</dbReference>
<dbReference type="EMBL" id="UGVL01000001">
    <property type="protein sequence ID" value="SUE34703.1"/>
    <property type="molecule type" value="Genomic_DNA"/>
</dbReference>
<name>A0A379MT35_9BACT</name>
<sequence>MKKLFLLALCAVAAPLFAAAQEATAVIEKYADKPIRGVIVAGAFDVQLAQADGASRQAGAKVEILKELEDKLVFEYTDEGYVRLTFKNDMSKYFTGSKKKPQAWLTVTELKYLNVTGASNVVCTGICSTTGNLRILTSGNASVNLLEASAETINIEVSGTSDLSDAKLTAEGKAEVIQSGTSKINGEIKAGTAIFTVSGVSGLTLSGGAEEAVLDVSGTASADLENFSIGTVNAKVSGMGKVKANVIGGGTAQVSTMGSFRYKGAGLVTGKGVKRLD</sequence>
<gene>
    <name evidence="3" type="ORF">NCTC11190_01936</name>
</gene>
<keyword evidence="1" id="KW-0732">Signal</keyword>
<evidence type="ECO:0000313" key="4">
    <source>
        <dbReference type="Proteomes" id="UP000255233"/>
    </source>
</evidence>
<feature type="signal peptide" evidence="1">
    <location>
        <begin position="1"/>
        <end position="18"/>
    </location>
</feature>
<dbReference type="STRING" id="880526.GCA_000427365_01882"/>
<reference evidence="3 4" key="1">
    <citation type="submission" date="2018-06" db="EMBL/GenBank/DDBJ databases">
        <authorList>
            <consortium name="Pathogen Informatics"/>
            <person name="Doyle S."/>
        </authorList>
    </citation>
    <scope>NUCLEOTIDE SEQUENCE [LARGE SCALE GENOMIC DNA]</scope>
    <source>
        <strain evidence="3 4">NCTC11190</strain>
    </source>
</reference>
<keyword evidence="4" id="KW-1185">Reference proteome</keyword>
<proteinExistence type="predicted"/>
<feature type="domain" description="Putative auto-transporter adhesin head GIN" evidence="2">
    <location>
        <begin position="156"/>
        <end position="265"/>
    </location>
</feature>
<organism evidence="3 4">
    <name type="scientific">Rikenella microfusus</name>
    <dbReference type="NCBI Taxonomy" id="28139"/>
    <lineage>
        <taxon>Bacteria</taxon>
        <taxon>Pseudomonadati</taxon>
        <taxon>Bacteroidota</taxon>
        <taxon>Bacteroidia</taxon>
        <taxon>Bacteroidales</taxon>
        <taxon>Rikenellaceae</taxon>
        <taxon>Rikenella</taxon>
    </lineage>
</organism>
<dbReference type="Proteomes" id="UP000255233">
    <property type="component" value="Unassembled WGS sequence"/>
</dbReference>
<dbReference type="OrthoDB" id="9915576at2"/>
<evidence type="ECO:0000313" key="3">
    <source>
        <dbReference type="EMBL" id="SUE34703.1"/>
    </source>
</evidence>
<evidence type="ECO:0000256" key="1">
    <source>
        <dbReference type="SAM" id="SignalP"/>
    </source>
</evidence>
<protein>
    <submittedName>
        <fullName evidence="3">Protein of uncharacterized function (DUF2807)</fullName>
    </submittedName>
</protein>
<evidence type="ECO:0000259" key="2">
    <source>
        <dbReference type="Pfam" id="PF10988"/>
    </source>
</evidence>
<feature type="chain" id="PRO_5016730875" evidence="1">
    <location>
        <begin position="19"/>
        <end position="277"/>
    </location>
</feature>
<accession>A0A379MT35</accession>
<dbReference type="InterPro" id="IPR021255">
    <property type="entry name" value="DUF2807"/>
</dbReference>
<dbReference type="Gene3D" id="2.160.20.120">
    <property type="match status" value="1"/>
</dbReference>
<dbReference type="AlphaFoldDB" id="A0A379MT35"/>